<keyword evidence="4" id="KW-1185">Reference proteome</keyword>
<proteinExistence type="predicted"/>
<dbReference type="EMBL" id="FO704550">
    <property type="protein sequence ID" value="CDG18441.1"/>
    <property type="molecule type" value="Genomic_DNA"/>
</dbReference>
<protein>
    <submittedName>
        <fullName evidence="1">Uncharacterized protein</fullName>
    </submittedName>
</protein>
<dbReference type="AlphaFoldDB" id="A0A068QUV3"/>
<name>A0A068QUV3_9GAMM</name>
<sequence length="146" mass="16514">MNHVCSAQPFGSSPRDCSSLRSIRFIHVANDVSPSFFISSSNCLRNSDGNLIWYWSVFDLPFVVDIVITKPISFICCNYKVISFLLQQKKQCPVVRQTLTGHLTTHDNNSIEVAMYQYTFLIGKGKARLSEIFPMHLISIQGISHV</sequence>
<dbReference type="EMBL" id="VNHN01000012">
    <property type="protein sequence ID" value="TYP11583.1"/>
    <property type="molecule type" value="Genomic_DNA"/>
</dbReference>
<gene>
    <name evidence="2" type="ORF">LY16_01069</name>
    <name evidence="1" type="ORF">XDD1_2743</name>
</gene>
<dbReference type="Proteomes" id="UP000324170">
    <property type="component" value="Unassembled WGS sequence"/>
</dbReference>
<evidence type="ECO:0000313" key="2">
    <source>
        <dbReference type="EMBL" id="TYP11583.1"/>
    </source>
</evidence>
<accession>A0A068QUV3</accession>
<dbReference type="Proteomes" id="UP000032721">
    <property type="component" value="Chromosome"/>
</dbReference>
<dbReference type="STRING" id="351671.XDD1_2743"/>
<evidence type="ECO:0000313" key="1">
    <source>
        <dbReference type="EMBL" id="CDG18441.1"/>
    </source>
</evidence>
<dbReference type="HOGENOM" id="CLU_1539430_0_0_6"/>
<reference evidence="1 3" key="1">
    <citation type="submission" date="2013-07" db="EMBL/GenBank/DDBJ databases">
        <authorList>
            <person name="Genoscope - CEA"/>
        </authorList>
    </citation>
    <scope>NUCLEOTIDE SEQUENCE [LARGE SCALE GENOMIC DNA]</scope>
    <source>
        <strain evidence="1">FRM16</strain>
        <strain evidence="3">FRM16 / DSM 17909</strain>
    </source>
</reference>
<evidence type="ECO:0000313" key="4">
    <source>
        <dbReference type="Proteomes" id="UP000324170"/>
    </source>
</evidence>
<dbReference type="KEGG" id="xdo:XDD1_2743"/>
<evidence type="ECO:0000313" key="3">
    <source>
        <dbReference type="Proteomes" id="UP000032721"/>
    </source>
</evidence>
<organism evidence="1 3">
    <name type="scientific">Xenorhabdus doucetiae</name>
    <dbReference type="NCBI Taxonomy" id="351671"/>
    <lineage>
        <taxon>Bacteria</taxon>
        <taxon>Pseudomonadati</taxon>
        <taxon>Pseudomonadota</taxon>
        <taxon>Gammaproteobacteria</taxon>
        <taxon>Enterobacterales</taxon>
        <taxon>Morganellaceae</taxon>
        <taxon>Xenorhabdus</taxon>
    </lineage>
</organism>
<reference evidence="2 4" key="2">
    <citation type="submission" date="2019-07" db="EMBL/GenBank/DDBJ databases">
        <title>Genomic Encyclopedia of Type Strains, Phase I: the one thousand microbial genomes (KMG-I) project.</title>
        <authorList>
            <person name="Kyrpides N."/>
        </authorList>
    </citation>
    <scope>NUCLEOTIDE SEQUENCE [LARGE SCALE GENOMIC DNA]</scope>
    <source>
        <strain evidence="2 4">DSM 17909</strain>
    </source>
</reference>